<evidence type="ECO:0000256" key="1">
    <source>
        <dbReference type="ARBA" id="ARBA00001974"/>
    </source>
</evidence>
<evidence type="ECO:0000256" key="4">
    <source>
        <dbReference type="ARBA" id="ARBA00022827"/>
    </source>
</evidence>
<dbReference type="PATRIC" id="fig|1429438.4.peg.2783"/>
<reference evidence="8 9" key="1">
    <citation type="journal article" date="2014" name="Nature">
        <title>An environmental bacterial taxon with a large and distinct metabolic repertoire.</title>
        <authorList>
            <person name="Wilson M.C."/>
            <person name="Mori T."/>
            <person name="Ruckert C."/>
            <person name="Uria A.R."/>
            <person name="Helf M.J."/>
            <person name="Takada K."/>
            <person name="Gernert C."/>
            <person name="Steffens U.A."/>
            <person name="Heycke N."/>
            <person name="Schmitt S."/>
            <person name="Rinke C."/>
            <person name="Helfrich E.J."/>
            <person name="Brachmann A.O."/>
            <person name="Gurgui C."/>
            <person name="Wakimoto T."/>
            <person name="Kracht M."/>
            <person name="Crusemann M."/>
            <person name="Hentschel U."/>
            <person name="Abe I."/>
            <person name="Matsunaga S."/>
            <person name="Kalinowski J."/>
            <person name="Takeyama H."/>
            <person name="Piel J."/>
        </authorList>
    </citation>
    <scope>NUCLEOTIDE SEQUENCE [LARGE SCALE GENOMIC DNA]</scope>
    <source>
        <strain evidence="9">TSY1</strain>
    </source>
</reference>
<keyword evidence="5" id="KW-0521">NADP</keyword>
<evidence type="ECO:0000313" key="8">
    <source>
        <dbReference type="EMBL" id="ETW99721.1"/>
    </source>
</evidence>
<accession>W4LQN8</accession>
<evidence type="ECO:0000256" key="3">
    <source>
        <dbReference type="ARBA" id="ARBA00022630"/>
    </source>
</evidence>
<dbReference type="EMBL" id="AZHW01000409">
    <property type="protein sequence ID" value="ETW99721.1"/>
    <property type="molecule type" value="Genomic_DNA"/>
</dbReference>
<evidence type="ECO:0000256" key="7">
    <source>
        <dbReference type="ARBA" id="ARBA00023033"/>
    </source>
</evidence>
<keyword evidence="9" id="KW-1185">Reference proteome</keyword>
<dbReference type="AlphaFoldDB" id="W4LQN8"/>
<gene>
    <name evidence="8" type="ORF">ETSY1_13950</name>
</gene>
<dbReference type="Proteomes" id="UP000019141">
    <property type="component" value="Unassembled WGS sequence"/>
</dbReference>
<protein>
    <recommendedName>
        <fullName evidence="10">Cyclohexanone monooxygenase</fullName>
    </recommendedName>
</protein>
<dbReference type="PANTHER" id="PTHR43098:SF3">
    <property type="entry name" value="L-ORNITHINE N(5)-MONOOXYGENASE-RELATED"/>
    <property type="match status" value="1"/>
</dbReference>
<dbReference type="PRINTS" id="PR00411">
    <property type="entry name" value="PNDRDTASEI"/>
</dbReference>
<dbReference type="Gene3D" id="3.50.50.60">
    <property type="entry name" value="FAD/NAD(P)-binding domain"/>
    <property type="match status" value="3"/>
</dbReference>
<dbReference type="InterPro" id="IPR020946">
    <property type="entry name" value="Flavin_mOase-like"/>
</dbReference>
<comment type="cofactor">
    <cofactor evidence="1">
        <name>FAD</name>
        <dbReference type="ChEBI" id="CHEBI:57692"/>
    </cofactor>
</comment>
<dbReference type="GO" id="GO:0050661">
    <property type="term" value="F:NADP binding"/>
    <property type="evidence" value="ECO:0007669"/>
    <property type="project" value="InterPro"/>
</dbReference>
<name>W4LQN8_ENTF1</name>
<dbReference type="GO" id="GO:0050660">
    <property type="term" value="F:flavin adenine dinucleotide binding"/>
    <property type="evidence" value="ECO:0007669"/>
    <property type="project" value="InterPro"/>
</dbReference>
<keyword evidence="7" id="KW-0503">Monooxygenase</keyword>
<evidence type="ECO:0000256" key="6">
    <source>
        <dbReference type="ARBA" id="ARBA00023002"/>
    </source>
</evidence>
<evidence type="ECO:0000313" key="9">
    <source>
        <dbReference type="Proteomes" id="UP000019141"/>
    </source>
</evidence>
<evidence type="ECO:0000256" key="2">
    <source>
        <dbReference type="ARBA" id="ARBA00010139"/>
    </source>
</evidence>
<dbReference type="GO" id="GO:0004499">
    <property type="term" value="F:N,N-dimethylaniline monooxygenase activity"/>
    <property type="evidence" value="ECO:0007669"/>
    <property type="project" value="InterPro"/>
</dbReference>
<evidence type="ECO:0000256" key="5">
    <source>
        <dbReference type="ARBA" id="ARBA00022857"/>
    </source>
</evidence>
<dbReference type="InterPro" id="IPR050775">
    <property type="entry name" value="FAD-binding_Monooxygenases"/>
</dbReference>
<proteinExistence type="inferred from homology"/>
<keyword evidence="3" id="KW-0285">Flavoprotein</keyword>
<dbReference type="PANTHER" id="PTHR43098">
    <property type="entry name" value="L-ORNITHINE N(5)-MONOOXYGENASE-RELATED"/>
    <property type="match status" value="1"/>
</dbReference>
<dbReference type="InterPro" id="IPR036188">
    <property type="entry name" value="FAD/NAD-bd_sf"/>
</dbReference>
<comment type="similarity">
    <text evidence="2">Belongs to the FAD-binding monooxygenase family.</text>
</comment>
<dbReference type="Pfam" id="PF00743">
    <property type="entry name" value="FMO-like"/>
    <property type="match status" value="1"/>
</dbReference>
<keyword evidence="6" id="KW-0560">Oxidoreductase</keyword>
<sequence>MGESLSQTSTAGNDRGEHGGPFDVIVIGAGVTGLYALYRLRELGLSVQSFESGSGVGSTWYWNRYPGCRFDSESYTYGYSFSEELLQEWDWKEYYSGQPKNERYLNYVADKFDLRKHIQLNSHVNSIVFDEEDGLWQVNLQDGLQARGQFLITAVGSLSAYYVPDFEGLDRFQGDWCHTGRWPAEGMDLAGKRVGVIGTGATGIQLITEIAKEVGHLTVFQRTANYAAPLRNGLIDPETQRQIKANYPDIFKRCDETAGSFIHKFDPRSALEVTPEERLEQYERLWAEPGFAKWLSNFYDVMIPGEANEDYAEFVRNKIRERVKDPVVAEKLVPKDHMFGSKRIPCESGYYEVFNQDNVLLVDVREAPIECITPKGVQTTDAEYELDVLIFATGYDAVTGPLNRIEIRGEGGETLKDKFANGPRTLMGISSAGFPNLFTINAASVGNFVRACEPLVDWVSEAICYVRDNGYTRIAVTREAEDGWTQHVSEAGAKILRTQANSWFVGANIPGKARVLLTSPDTAPVMRAKRAEVAAKGYEGFLLQ</sequence>
<keyword evidence="4" id="KW-0274">FAD</keyword>
<organism evidence="8 9">
    <name type="scientific">Entotheonella factor</name>
    <dbReference type="NCBI Taxonomy" id="1429438"/>
    <lineage>
        <taxon>Bacteria</taxon>
        <taxon>Pseudomonadati</taxon>
        <taxon>Nitrospinota/Tectimicrobiota group</taxon>
        <taxon>Candidatus Tectimicrobiota</taxon>
        <taxon>Candidatus Entotheonellia</taxon>
        <taxon>Candidatus Entotheonellales</taxon>
        <taxon>Candidatus Entotheonellaceae</taxon>
        <taxon>Candidatus Entotheonella</taxon>
    </lineage>
</organism>
<dbReference type="HOGENOM" id="CLU_006937_8_1_7"/>
<comment type="caution">
    <text evidence="8">The sequence shown here is derived from an EMBL/GenBank/DDBJ whole genome shotgun (WGS) entry which is preliminary data.</text>
</comment>
<evidence type="ECO:0008006" key="10">
    <source>
        <dbReference type="Google" id="ProtNLM"/>
    </source>
</evidence>
<dbReference type="SUPFAM" id="SSF51905">
    <property type="entry name" value="FAD/NAD(P)-binding domain"/>
    <property type="match status" value="3"/>
</dbReference>